<dbReference type="GO" id="GO:0008408">
    <property type="term" value="F:3'-5' exonuclease activity"/>
    <property type="evidence" value="ECO:0007669"/>
    <property type="project" value="InterPro"/>
</dbReference>
<evidence type="ECO:0000259" key="2">
    <source>
        <dbReference type="Pfam" id="PF01612"/>
    </source>
</evidence>
<dbReference type="OrthoDB" id="10261556at2759"/>
<dbReference type="Proteomes" id="UP000291116">
    <property type="component" value="Unassembled WGS sequence"/>
</dbReference>
<dbReference type="SUPFAM" id="SSF53098">
    <property type="entry name" value="Ribonuclease H-like"/>
    <property type="match status" value="1"/>
</dbReference>
<dbReference type="Gene3D" id="3.30.420.10">
    <property type="entry name" value="Ribonuclease H-like superfamily/Ribonuclease H"/>
    <property type="match status" value="1"/>
</dbReference>
<dbReference type="EMBL" id="CAACVS010000037">
    <property type="protein sequence ID" value="VEU34764.1"/>
    <property type="molecule type" value="Genomic_DNA"/>
</dbReference>
<feature type="region of interest" description="Disordered" evidence="1">
    <location>
        <begin position="458"/>
        <end position="489"/>
    </location>
</feature>
<dbReference type="AlphaFoldDB" id="A0A448YYD1"/>
<proteinExistence type="predicted"/>
<dbReference type="GO" id="GO:0003676">
    <property type="term" value="F:nucleic acid binding"/>
    <property type="evidence" value="ECO:0007669"/>
    <property type="project" value="InterPro"/>
</dbReference>
<dbReference type="Pfam" id="PF01612">
    <property type="entry name" value="DNA_pol_A_exo1"/>
    <property type="match status" value="1"/>
</dbReference>
<dbReference type="Gene3D" id="3.90.960.10">
    <property type="entry name" value="YbaK/aminoacyl-tRNA synthetase-associated domain"/>
    <property type="match status" value="1"/>
</dbReference>
<feature type="domain" description="3'-5' exonuclease" evidence="2">
    <location>
        <begin position="717"/>
        <end position="873"/>
    </location>
</feature>
<dbReference type="PANTHER" id="PTHR47765:SF2">
    <property type="entry name" value="EXONUCLEASE MUT-7 HOMOLOG"/>
    <property type="match status" value="1"/>
</dbReference>
<keyword evidence="4" id="KW-1185">Reference proteome</keyword>
<sequence length="1220" mass="133175">MAKNPSAAVAIAIPRNNPNLRSLFVFIASTVFFAQCQSCLAFQLWEHRHSTAPLSSQNSRKHRISIKPEATMTTILAAAENSDSSSEQTSSVEIDCLNDGSASSSSSATTATFKSLQKLVDSISNARDAMSGDGNDSFTCRLIPSVTGNLGQKHSREEIASIYYTKGENNATIVEINTLIFRPAAISSDANSVYAVAIVPSSKRVDVRAFSEELGQLRHKHEQQQDGTNGCSNDSAFYQSWELAPSHLVLDLCGYSPGGIPPLLVPPRNSGVDGGNIESYDQRKPWAVVLDSSLLPPRNYSSSATQTNQHNQLLLLGGGGNTDYRCLIDAKCLVETVLEANTSDRNVKIASIVRFDGGMTTDVTSTRPTKHPSAGPTLRAAAISSAPKPFFQIAPPSSSMDYYAAKAELELQDRPHRPVPVTAIGRLTSVRQIAKRLVFADFAPPDHVYATWLANKNASSSNSNSKLGQPNNYDKGKGGVSDPPWRSGEDGKDMYVQIIVGKTFCERYDDGTDRLKKLKPGALVLVKGAANVDPMQKNGWRNSAGNWAQKRSLDVIVSSFEILNDDDDDENLRMLVEEAQEEAVAGGDWSSLLPWERKRGYERRAVAGNKGIANGNNAESSDNNNSSTMSSSIHNGAANELTFDRFNSQLRDSPLQIEIVDTDESIRAMSKEISEMFSRIEEDGTQKSDFLDYVAGIDCEWRPTGAYAEALLEGPDDNPVALLQICVPSIKRVYLVDTHRTLRANLAVTEQMNDSEEILAKTIGSIFGSDEMIKVGYSVAIDFRRLAASFPHISAFRDVRSVVELSTLAERLHPKSARPSLGSLQRLTKLVLGYSVAKEQQCSNWEARPLTSNQVEYAALDCALPPRLLDQMTEGSGTARMKQVLPQVTSSWRFQTIDSDQKVAIQLLKAKRVVGNTFVVSQNWLQHKDAPDRVSVPKEGGGPFVDKNGIMKMPANMLNVASGGANAPWKKMVGSTVGKSKAKCIDLLVGDTLPKGANLEYNPRSGYVAFKNCLALFVNMPDPNRPSRRMPYPNEWLEDGRILTWYIRPKDWDGGTSKTGKLLLGNGDPDFEGNRPRVVLFTRIGNGEFVCCGSCKASAADSGSAGAPKTKLVKLNLHLEDWNALKNLAVFSQLLETNKSRINAPDNQEKVFYPVSFRNHLARKILDGDVIGAFGTALNEAKVSTNERSIATGVKCVKNYLSNSDDPVVLQAIEIIEGMV</sequence>
<accession>A0A448YYD1</accession>
<name>A0A448YYD1_9STRA</name>
<dbReference type="InterPro" id="IPR052408">
    <property type="entry name" value="Exonuclease_MUT-7-like"/>
</dbReference>
<dbReference type="InterPro" id="IPR012337">
    <property type="entry name" value="RNaseH-like_sf"/>
</dbReference>
<protein>
    <recommendedName>
        <fullName evidence="2">3'-5' exonuclease domain-containing protein</fullName>
    </recommendedName>
</protein>
<evidence type="ECO:0000256" key="1">
    <source>
        <dbReference type="SAM" id="MobiDB-lite"/>
    </source>
</evidence>
<dbReference type="InterPro" id="IPR002562">
    <property type="entry name" value="3'-5'_exonuclease_dom"/>
</dbReference>
<dbReference type="PANTHER" id="PTHR47765">
    <property type="entry name" value="3'-5' EXONUCLEASE DOMAIN-CONTAINING PROTEIN"/>
    <property type="match status" value="1"/>
</dbReference>
<gene>
    <name evidence="3" type="ORF">PSNMU_V1.4_AUG-EV-PASAV3_0014940</name>
</gene>
<evidence type="ECO:0000313" key="3">
    <source>
        <dbReference type="EMBL" id="VEU34764.1"/>
    </source>
</evidence>
<organism evidence="3 4">
    <name type="scientific">Pseudo-nitzschia multistriata</name>
    <dbReference type="NCBI Taxonomy" id="183589"/>
    <lineage>
        <taxon>Eukaryota</taxon>
        <taxon>Sar</taxon>
        <taxon>Stramenopiles</taxon>
        <taxon>Ochrophyta</taxon>
        <taxon>Bacillariophyta</taxon>
        <taxon>Bacillariophyceae</taxon>
        <taxon>Bacillariophycidae</taxon>
        <taxon>Bacillariales</taxon>
        <taxon>Bacillariaceae</taxon>
        <taxon>Pseudo-nitzschia</taxon>
    </lineage>
</organism>
<feature type="region of interest" description="Disordered" evidence="1">
    <location>
        <begin position="611"/>
        <end position="633"/>
    </location>
</feature>
<reference evidence="3 4" key="1">
    <citation type="submission" date="2019-01" db="EMBL/GenBank/DDBJ databases">
        <authorList>
            <person name="Ferrante I. M."/>
        </authorList>
    </citation>
    <scope>NUCLEOTIDE SEQUENCE [LARGE SCALE GENOMIC DNA]</scope>
    <source>
        <strain evidence="3 4">B856</strain>
    </source>
</reference>
<dbReference type="InterPro" id="IPR036397">
    <property type="entry name" value="RNaseH_sf"/>
</dbReference>
<feature type="compositionally biased region" description="Low complexity" evidence="1">
    <location>
        <begin position="611"/>
        <end position="632"/>
    </location>
</feature>
<dbReference type="InterPro" id="IPR036754">
    <property type="entry name" value="YbaK/aa-tRNA-synt-asso_dom_sf"/>
</dbReference>
<dbReference type="GO" id="GO:0002161">
    <property type="term" value="F:aminoacyl-tRNA deacylase activity"/>
    <property type="evidence" value="ECO:0007669"/>
    <property type="project" value="InterPro"/>
</dbReference>
<evidence type="ECO:0000313" key="4">
    <source>
        <dbReference type="Proteomes" id="UP000291116"/>
    </source>
</evidence>